<feature type="domain" description="Histidine kinase" evidence="10">
    <location>
        <begin position="174"/>
        <end position="391"/>
    </location>
</feature>
<evidence type="ECO:0000256" key="6">
    <source>
        <dbReference type="ARBA" id="ARBA00022777"/>
    </source>
</evidence>
<accession>A0ABT1LGC4</accession>
<dbReference type="EMBL" id="JANCLU010000016">
    <property type="protein sequence ID" value="MCP8940011.1"/>
    <property type="molecule type" value="Genomic_DNA"/>
</dbReference>
<dbReference type="InterPro" id="IPR035965">
    <property type="entry name" value="PAS-like_dom_sf"/>
</dbReference>
<gene>
    <name evidence="13" type="ORF">NK718_15905</name>
</gene>
<dbReference type="InterPro" id="IPR036097">
    <property type="entry name" value="HisK_dim/P_sf"/>
</dbReference>
<dbReference type="Proteomes" id="UP001205890">
    <property type="component" value="Unassembled WGS sequence"/>
</dbReference>
<reference evidence="13 14" key="1">
    <citation type="submission" date="2022-07" db="EMBL/GenBank/DDBJ databases">
        <authorList>
            <person name="Li W.-J."/>
            <person name="Deng Q.-Q."/>
        </authorList>
    </citation>
    <scope>NUCLEOTIDE SEQUENCE [LARGE SCALE GENOMIC DNA]</scope>
    <source>
        <strain evidence="13 14">SYSU M60028</strain>
    </source>
</reference>
<dbReference type="RefSeq" id="WP_254744255.1">
    <property type="nucleotide sequence ID" value="NZ_JANCLU010000016.1"/>
</dbReference>
<dbReference type="InterPro" id="IPR013767">
    <property type="entry name" value="PAS_fold"/>
</dbReference>
<dbReference type="InterPro" id="IPR036890">
    <property type="entry name" value="HATPase_C_sf"/>
</dbReference>
<dbReference type="Pfam" id="PF02518">
    <property type="entry name" value="HATPase_c"/>
    <property type="match status" value="1"/>
</dbReference>
<evidence type="ECO:0000313" key="13">
    <source>
        <dbReference type="EMBL" id="MCP8940011.1"/>
    </source>
</evidence>
<dbReference type="InterPro" id="IPR003661">
    <property type="entry name" value="HisK_dim/P_dom"/>
</dbReference>
<keyword evidence="6" id="KW-0418">Kinase</keyword>
<proteinExistence type="predicted"/>
<evidence type="ECO:0000256" key="9">
    <source>
        <dbReference type="SAM" id="MobiDB-lite"/>
    </source>
</evidence>
<keyword evidence="4" id="KW-0808">Transferase</keyword>
<evidence type="ECO:0000256" key="1">
    <source>
        <dbReference type="ARBA" id="ARBA00000085"/>
    </source>
</evidence>
<dbReference type="PROSITE" id="PS50113">
    <property type="entry name" value="PAC"/>
    <property type="match status" value="1"/>
</dbReference>
<dbReference type="CDD" id="cd00130">
    <property type="entry name" value="PAS"/>
    <property type="match status" value="1"/>
</dbReference>
<keyword evidence="14" id="KW-1185">Reference proteome</keyword>
<evidence type="ECO:0000256" key="7">
    <source>
        <dbReference type="ARBA" id="ARBA00022840"/>
    </source>
</evidence>
<evidence type="ECO:0000256" key="5">
    <source>
        <dbReference type="ARBA" id="ARBA00022741"/>
    </source>
</evidence>
<dbReference type="CDD" id="cd00082">
    <property type="entry name" value="HisKA"/>
    <property type="match status" value="1"/>
</dbReference>
<evidence type="ECO:0000256" key="3">
    <source>
        <dbReference type="ARBA" id="ARBA00022553"/>
    </source>
</evidence>
<dbReference type="InterPro" id="IPR000700">
    <property type="entry name" value="PAS-assoc_C"/>
</dbReference>
<feature type="domain" description="PAS" evidence="11">
    <location>
        <begin position="27"/>
        <end position="97"/>
    </location>
</feature>
<evidence type="ECO:0000259" key="10">
    <source>
        <dbReference type="PROSITE" id="PS50109"/>
    </source>
</evidence>
<dbReference type="PANTHER" id="PTHR43065:SF46">
    <property type="entry name" value="C4-DICARBOXYLATE TRANSPORT SENSOR PROTEIN DCTB"/>
    <property type="match status" value="1"/>
</dbReference>
<dbReference type="SMART" id="SM00388">
    <property type="entry name" value="HisKA"/>
    <property type="match status" value="1"/>
</dbReference>
<evidence type="ECO:0000259" key="12">
    <source>
        <dbReference type="PROSITE" id="PS50113"/>
    </source>
</evidence>
<dbReference type="InterPro" id="IPR000014">
    <property type="entry name" value="PAS"/>
</dbReference>
<keyword evidence="5" id="KW-0547">Nucleotide-binding</keyword>
<dbReference type="Gene3D" id="1.10.287.130">
    <property type="match status" value="1"/>
</dbReference>
<dbReference type="InterPro" id="IPR003594">
    <property type="entry name" value="HATPase_dom"/>
</dbReference>
<dbReference type="NCBIfam" id="TIGR00229">
    <property type="entry name" value="sensory_box"/>
    <property type="match status" value="1"/>
</dbReference>
<feature type="domain" description="PAC" evidence="12">
    <location>
        <begin position="104"/>
        <end position="154"/>
    </location>
</feature>
<evidence type="ECO:0000256" key="2">
    <source>
        <dbReference type="ARBA" id="ARBA00012438"/>
    </source>
</evidence>
<dbReference type="InterPro" id="IPR005467">
    <property type="entry name" value="His_kinase_dom"/>
</dbReference>
<dbReference type="PANTHER" id="PTHR43065">
    <property type="entry name" value="SENSOR HISTIDINE KINASE"/>
    <property type="match status" value="1"/>
</dbReference>
<dbReference type="PROSITE" id="PS50109">
    <property type="entry name" value="HIS_KIN"/>
    <property type="match status" value="1"/>
</dbReference>
<evidence type="ECO:0000256" key="4">
    <source>
        <dbReference type="ARBA" id="ARBA00022679"/>
    </source>
</evidence>
<dbReference type="SMART" id="SM00387">
    <property type="entry name" value="HATPase_c"/>
    <property type="match status" value="1"/>
</dbReference>
<dbReference type="Gene3D" id="3.30.450.20">
    <property type="entry name" value="PAS domain"/>
    <property type="match status" value="1"/>
</dbReference>
<evidence type="ECO:0000259" key="11">
    <source>
        <dbReference type="PROSITE" id="PS50112"/>
    </source>
</evidence>
<dbReference type="Gene3D" id="3.30.565.10">
    <property type="entry name" value="Histidine kinase-like ATPase, C-terminal domain"/>
    <property type="match status" value="1"/>
</dbReference>
<dbReference type="SUPFAM" id="SSF47384">
    <property type="entry name" value="Homodimeric domain of signal transducing histidine kinase"/>
    <property type="match status" value="1"/>
</dbReference>
<dbReference type="InterPro" id="IPR004358">
    <property type="entry name" value="Sig_transdc_His_kin-like_C"/>
</dbReference>
<keyword evidence="7" id="KW-0067">ATP-binding</keyword>
<dbReference type="PROSITE" id="PS50112">
    <property type="entry name" value="PAS"/>
    <property type="match status" value="1"/>
</dbReference>
<dbReference type="EC" id="2.7.13.3" evidence="2"/>
<sequence>MFIEANGRAGVMSDSTMTGSPEAGSVSDARLASVLDTAVDAILVINERGEILVFNKACEKLFGYTPEEAIGQNVRMIMPTGYADRHEGYIDNFLRTGHRKIIGIGREVHAIHRDGTEFPVELSVGEAFTPDGRQFIGIIRDLRPRKEQERRVNELQADLVHIARVSAMDEMGAALAHELNQPLTAIMLYLQAATRTLARAQENQVVPGDSFRQVLDKAVHEAERAGNIISRMRHFVEKRDPHRRAVDLNAVVDEAVELTLLGQRLPPRIERDYGENLPSAVVDPVQIQQIVVNLLRNAFEAVRDRPGPTVTIRTARVRDMLTVTVSDNGPGLNPGVVPTLFKAFSTSKRTGMGLGLSISRTIAQNHAGDLTVEPGGNGRGASFTLHLPVTSAVSQDDDEDKVGDVAAGKAGA</sequence>
<evidence type="ECO:0000256" key="8">
    <source>
        <dbReference type="ARBA" id="ARBA00023012"/>
    </source>
</evidence>
<dbReference type="PRINTS" id="PR00344">
    <property type="entry name" value="BCTRLSENSOR"/>
</dbReference>
<dbReference type="Pfam" id="PF00989">
    <property type="entry name" value="PAS"/>
    <property type="match status" value="1"/>
</dbReference>
<dbReference type="SUPFAM" id="SSF55874">
    <property type="entry name" value="ATPase domain of HSP90 chaperone/DNA topoisomerase II/histidine kinase"/>
    <property type="match status" value="1"/>
</dbReference>
<feature type="region of interest" description="Disordered" evidence="9">
    <location>
        <begin position="392"/>
        <end position="412"/>
    </location>
</feature>
<keyword evidence="8" id="KW-0902">Two-component regulatory system</keyword>
<dbReference type="Gene3D" id="6.10.250.2580">
    <property type="match status" value="1"/>
</dbReference>
<name>A0ABT1LGC4_9HYPH</name>
<comment type="catalytic activity">
    <reaction evidence="1">
        <text>ATP + protein L-histidine = ADP + protein N-phospho-L-histidine.</text>
        <dbReference type="EC" id="2.7.13.3"/>
    </reaction>
</comment>
<feature type="region of interest" description="Disordered" evidence="9">
    <location>
        <begin position="1"/>
        <end position="23"/>
    </location>
</feature>
<protein>
    <recommendedName>
        <fullName evidence="2">histidine kinase</fullName>
        <ecNumber evidence="2">2.7.13.3</ecNumber>
    </recommendedName>
</protein>
<comment type="caution">
    <text evidence="13">The sequence shown here is derived from an EMBL/GenBank/DDBJ whole genome shotgun (WGS) entry which is preliminary data.</text>
</comment>
<evidence type="ECO:0000313" key="14">
    <source>
        <dbReference type="Proteomes" id="UP001205890"/>
    </source>
</evidence>
<dbReference type="Pfam" id="PF00512">
    <property type="entry name" value="HisKA"/>
    <property type="match status" value="1"/>
</dbReference>
<dbReference type="SUPFAM" id="SSF55785">
    <property type="entry name" value="PYP-like sensor domain (PAS domain)"/>
    <property type="match status" value="1"/>
</dbReference>
<organism evidence="13 14">
    <name type="scientific">Alsobacter ponti</name>
    <dbReference type="NCBI Taxonomy" id="2962936"/>
    <lineage>
        <taxon>Bacteria</taxon>
        <taxon>Pseudomonadati</taxon>
        <taxon>Pseudomonadota</taxon>
        <taxon>Alphaproteobacteria</taxon>
        <taxon>Hyphomicrobiales</taxon>
        <taxon>Alsobacteraceae</taxon>
        <taxon>Alsobacter</taxon>
    </lineage>
</organism>
<keyword evidence="3" id="KW-0597">Phosphoprotein</keyword>
<dbReference type="SMART" id="SM00091">
    <property type="entry name" value="PAS"/>
    <property type="match status" value="1"/>
</dbReference>